<keyword evidence="4 7" id="KW-0028">Amino-acid biosynthesis</keyword>
<evidence type="ECO:0000256" key="7">
    <source>
        <dbReference type="HAMAP-Rule" id="MF_01021"/>
    </source>
</evidence>
<evidence type="ECO:0000256" key="2">
    <source>
        <dbReference type="ARBA" id="ARBA00005169"/>
    </source>
</evidence>
<dbReference type="PANTHER" id="PTHR42945">
    <property type="entry name" value="HISTIDINE BIOSYNTHESIS BIFUNCTIONAL PROTEIN"/>
    <property type="match status" value="1"/>
</dbReference>
<keyword evidence="6 7" id="KW-0368">Histidine biosynthesis</keyword>
<dbReference type="AlphaFoldDB" id="A0A7J3ZLI5"/>
<keyword evidence="5 7" id="KW-0378">Hydrolase</keyword>
<evidence type="ECO:0000256" key="3">
    <source>
        <dbReference type="ARBA" id="ARBA00022490"/>
    </source>
</evidence>
<comment type="cofactor">
    <cofactor evidence="7">
        <name>Zn(2+)</name>
        <dbReference type="ChEBI" id="CHEBI:29105"/>
    </cofactor>
    <text evidence="7">Binds 1 zinc ion per subunit.</text>
</comment>
<evidence type="ECO:0000256" key="4">
    <source>
        <dbReference type="ARBA" id="ARBA00022605"/>
    </source>
</evidence>
<keyword evidence="7" id="KW-0460">Magnesium</keyword>
<feature type="binding site" evidence="7">
    <location>
        <position position="87"/>
    </location>
    <ligand>
        <name>Mg(2+)</name>
        <dbReference type="ChEBI" id="CHEBI:18420"/>
    </ligand>
</feature>
<reference evidence="9" key="1">
    <citation type="journal article" date="2020" name="mSystems">
        <title>Genome- and Community-Level Interaction Insights into Carbon Utilization and Element Cycling Functions of Hydrothermarchaeota in Hydrothermal Sediment.</title>
        <authorList>
            <person name="Zhou Z."/>
            <person name="Liu Y."/>
            <person name="Xu W."/>
            <person name="Pan J."/>
            <person name="Luo Z.H."/>
            <person name="Li M."/>
        </authorList>
    </citation>
    <scope>NUCLEOTIDE SEQUENCE [LARGE SCALE GENOMIC DNA]</scope>
    <source>
        <strain evidence="9">SpSt-1116</strain>
    </source>
</reference>
<comment type="catalytic activity">
    <reaction evidence="1 7">
        <text>1-(5-phospho-beta-D-ribosyl)-5'-AMP + H2O = 1-(5-phospho-beta-D-ribosyl)-5-[(5-phospho-beta-D-ribosylamino)methylideneamino]imidazole-4-carboxamide</text>
        <dbReference type="Rhea" id="RHEA:20049"/>
        <dbReference type="ChEBI" id="CHEBI:15377"/>
        <dbReference type="ChEBI" id="CHEBI:58435"/>
        <dbReference type="ChEBI" id="CHEBI:59457"/>
        <dbReference type="EC" id="3.5.4.19"/>
    </reaction>
</comment>
<organism evidence="9">
    <name type="scientific">Fervidicoccus fontis</name>
    <dbReference type="NCBI Taxonomy" id="683846"/>
    <lineage>
        <taxon>Archaea</taxon>
        <taxon>Thermoproteota</taxon>
        <taxon>Thermoprotei</taxon>
        <taxon>Fervidicoccales</taxon>
        <taxon>Fervidicoccaceae</taxon>
        <taxon>Fervidicoccus</taxon>
    </lineage>
</organism>
<keyword evidence="7" id="KW-0862">Zinc</keyword>
<evidence type="ECO:0000256" key="6">
    <source>
        <dbReference type="ARBA" id="ARBA00023102"/>
    </source>
</evidence>
<comment type="caution">
    <text evidence="9">The sequence shown here is derived from an EMBL/GenBank/DDBJ whole genome shotgun (WGS) entry which is preliminary data.</text>
</comment>
<comment type="cofactor">
    <cofactor evidence="7">
        <name>Mg(2+)</name>
        <dbReference type="ChEBI" id="CHEBI:18420"/>
    </cofactor>
    <text evidence="7">Binds 1 Mg(2+) ion per subunit.</text>
</comment>
<keyword evidence="3 7" id="KW-0963">Cytoplasm</keyword>
<dbReference type="GO" id="GO:0000287">
    <property type="term" value="F:magnesium ion binding"/>
    <property type="evidence" value="ECO:0007669"/>
    <property type="project" value="UniProtKB-UniRule"/>
</dbReference>
<name>A0A7J3ZLI5_9CREN</name>
<dbReference type="GO" id="GO:0004636">
    <property type="term" value="F:phosphoribosyl-ATP diphosphatase activity"/>
    <property type="evidence" value="ECO:0007669"/>
    <property type="project" value="UniProtKB-ARBA"/>
</dbReference>
<dbReference type="SUPFAM" id="SSF141734">
    <property type="entry name" value="HisI-like"/>
    <property type="match status" value="1"/>
</dbReference>
<dbReference type="HAMAP" id="MF_01021">
    <property type="entry name" value="HisI"/>
    <property type="match status" value="1"/>
</dbReference>
<dbReference type="Pfam" id="PF01502">
    <property type="entry name" value="PRA-CH"/>
    <property type="match status" value="1"/>
</dbReference>
<dbReference type="GO" id="GO:0005737">
    <property type="term" value="C:cytoplasm"/>
    <property type="evidence" value="ECO:0007669"/>
    <property type="project" value="UniProtKB-SubCell"/>
</dbReference>
<evidence type="ECO:0000313" key="9">
    <source>
        <dbReference type="EMBL" id="HHQ80961.1"/>
    </source>
</evidence>
<protein>
    <recommendedName>
        <fullName evidence="7">Phosphoribosyl-AMP cyclohydrolase</fullName>
        <shortName evidence="7">PRA-CH</shortName>
        <ecNumber evidence="7">3.5.4.19</ecNumber>
    </recommendedName>
</protein>
<dbReference type="GO" id="GO:0000105">
    <property type="term" value="P:L-histidine biosynthetic process"/>
    <property type="evidence" value="ECO:0007669"/>
    <property type="project" value="UniProtKB-UniRule"/>
</dbReference>
<dbReference type="EMBL" id="DRZC01000079">
    <property type="protein sequence ID" value="HHQ80961.1"/>
    <property type="molecule type" value="Genomic_DNA"/>
</dbReference>
<accession>A0A7J3ZLI5</accession>
<dbReference type="FunFam" id="3.10.20.810:FF:000001">
    <property type="entry name" value="Histidine biosynthesis bifunctional protein HisIE"/>
    <property type="match status" value="1"/>
</dbReference>
<dbReference type="InterPro" id="IPR038019">
    <property type="entry name" value="PRib_AMP_CycHydrolase_sf"/>
</dbReference>
<evidence type="ECO:0000256" key="1">
    <source>
        <dbReference type="ARBA" id="ARBA00000024"/>
    </source>
</evidence>
<dbReference type="UniPathway" id="UPA00031">
    <property type="reaction ID" value="UER00008"/>
</dbReference>
<dbReference type="GO" id="GO:0004635">
    <property type="term" value="F:phosphoribosyl-AMP cyclohydrolase activity"/>
    <property type="evidence" value="ECO:0007669"/>
    <property type="project" value="UniProtKB-UniRule"/>
</dbReference>
<keyword evidence="7" id="KW-0479">Metal-binding</keyword>
<comment type="subcellular location">
    <subcellularLocation>
        <location evidence="7">Cytoplasm</location>
    </subcellularLocation>
</comment>
<feature type="binding site" evidence="7">
    <location>
        <position position="102"/>
    </location>
    <ligand>
        <name>Zn(2+)</name>
        <dbReference type="ChEBI" id="CHEBI:29105"/>
        <note>ligand shared between dimeric partners</note>
    </ligand>
</feature>
<evidence type="ECO:0000256" key="5">
    <source>
        <dbReference type="ARBA" id="ARBA00022801"/>
    </source>
</evidence>
<feature type="domain" description="Phosphoribosyl-AMP cyclohydrolase" evidence="8">
    <location>
        <begin position="38"/>
        <end position="111"/>
    </location>
</feature>
<comment type="similarity">
    <text evidence="7">Belongs to the PRA-CH family.</text>
</comment>
<proteinExistence type="inferred from homology"/>
<comment type="subunit">
    <text evidence="7">Homodimer.</text>
</comment>
<feature type="binding site" evidence="7">
    <location>
        <position position="89"/>
    </location>
    <ligand>
        <name>Mg(2+)</name>
        <dbReference type="ChEBI" id="CHEBI:18420"/>
    </ligand>
</feature>
<comment type="pathway">
    <text evidence="2 7">Amino-acid biosynthesis; L-histidine biosynthesis; L-histidine from 5-phospho-alpha-D-ribose 1-diphosphate: step 3/9.</text>
</comment>
<sequence length="121" mass="13642">MLKLSRRVAEEVADKLSYRHNGLVIAVAQDADSNTVLMVAFMNREAVVKTLTTGLVHYWSTTRNELWLKGERSGNFQEVVDFIVDCDGDSVLLKVRQHGVACHKGFFSCFHNRVNDKLESG</sequence>
<dbReference type="GO" id="GO:0008270">
    <property type="term" value="F:zinc ion binding"/>
    <property type="evidence" value="ECO:0007669"/>
    <property type="project" value="UniProtKB-UniRule"/>
</dbReference>
<comment type="function">
    <text evidence="7">Catalyzes the hydrolysis of the adenine ring of phosphoribosyl-AMP.</text>
</comment>
<dbReference type="EC" id="3.5.4.19" evidence="7"/>
<dbReference type="InterPro" id="IPR002496">
    <property type="entry name" value="PRib_AMP_CycHydrolase_dom"/>
</dbReference>
<feature type="binding site" evidence="7">
    <location>
        <position position="85"/>
    </location>
    <ligand>
        <name>Mg(2+)</name>
        <dbReference type="ChEBI" id="CHEBI:18420"/>
    </ligand>
</feature>
<dbReference type="Gene3D" id="3.10.20.810">
    <property type="entry name" value="Phosphoribosyl-AMP cyclohydrolase"/>
    <property type="match status" value="1"/>
</dbReference>
<dbReference type="PANTHER" id="PTHR42945:SF1">
    <property type="entry name" value="HISTIDINE BIOSYNTHESIS BIFUNCTIONAL PROTEIN HIS7"/>
    <property type="match status" value="1"/>
</dbReference>
<feature type="binding site" evidence="7">
    <location>
        <position position="86"/>
    </location>
    <ligand>
        <name>Zn(2+)</name>
        <dbReference type="ChEBI" id="CHEBI:29105"/>
        <note>ligand shared between dimeric partners</note>
    </ligand>
</feature>
<dbReference type="NCBIfam" id="NF000768">
    <property type="entry name" value="PRK00051.1"/>
    <property type="match status" value="1"/>
</dbReference>
<evidence type="ECO:0000259" key="8">
    <source>
        <dbReference type="Pfam" id="PF01502"/>
    </source>
</evidence>
<gene>
    <name evidence="7 9" type="primary">hisI</name>
    <name evidence="9" type="ORF">ENM78_05890</name>
</gene>
<feature type="binding site" evidence="7">
    <location>
        <position position="109"/>
    </location>
    <ligand>
        <name>Zn(2+)</name>
        <dbReference type="ChEBI" id="CHEBI:29105"/>
        <note>ligand shared between dimeric partners</note>
    </ligand>
</feature>
<dbReference type="InterPro" id="IPR026660">
    <property type="entry name" value="PRA-CH"/>
</dbReference>